<dbReference type="Gene3D" id="2.40.50.140">
    <property type="entry name" value="Nucleic acid-binding proteins"/>
    <property type="match status" value="1"/>
</dbReference>
<dbReference type="InterPro" id="IPR012340">
    <property type="entry name" value="NA-bd_OB-fold"/>
</dbReference>
<dbReference type="Pfam" id="PF08402">
    <property type="entry name" value="TOBE_2"/>
    <property type="match status" value="1"/>
</dbReference>
<dbReference type="InterPro" id="IPR047641">
    <property type="entry name" value="ABC_transpr_MalK/UgpC-like"/>
</dbReference>
<dbReference type="PANTHER" id="PTHR43875">
    <property type="entry name" value="MALTODEXTRIN IMPORT ATP-BINDING PROTEIN MSMX"/>
    <property type="match status" value="1"/>
</dbReference>
<proteinExistence type="inferred from homology"/>
<dbReference type="EMBL" id="JAAIVJ010000012">
    <property type="protein sequence ID" value="NEY91735.1"/>
    <property type="molecule type" value="Genomic_DNA"/>
</dbReference>
<dbReference type="Gene3D" id="3.40.50.300">
    <property type="entry name" value="P-loop containing nucleotide triphosphate hydrolases"/>
    <property type="match status" value="1"/>
</dbReference>
<dbReference type="Gene3D" id="2.40.50.100">
    <property type="match status" value="1"/>
</dbReference>
<reference evidence="6 7" key="1">
    <citation type="submission" date="2020-02" db="EMBL/GenBank/DDBJ databases">
        <authorList>
            <person name="Chen W.-M."/>
        </authorList>
    </citation>
    <scope>NUCLEOTIDE SEQUENCE [LARGE SCALE GENOMIC DNA]</scope>
    <source>
        <strain evidence="6 7">KMS-5</strain>
    </source>
</reference>
<evidence type="ECO:0000256" key="1">
    <source>
        <dbReference type="ARBA" id="ARBA00005417"/>
    </source>
</evidence>
<dbReference type="PANTHER" id="PTHR43875:SF1">
    <property type="entry name" value="OSMOPROTECTIVE COMPOUNDS UPTAKE ATP-BINDING PROTEIN GGTA"/>
    <property type="match status" value="1"/>
</dbReference>
<evidence type="ECO:0000259" key="5">
    <source>
        <dbReference type="PROSITE" id="PS50893"/>
    </source>
</evidence>
<dbReference type="AlphaFoldDB" id="A0A6M0QWD3"/>
<dbReference type="InterPro" id="IPR017871">
    <property type="entry name" value="ABC_transporter-like_CS"/>
</dbReference>
<dbReference type="Pfam" id="PF00005">
    <property type="entry name" value="ABC_tran"/>
    <property type="match status" value="1"/>
</dbReference>
<keyword evidence="2" id="KW-0813">Transport</keyword>
<evidence type="ECO:0000313" key="7">
    <source>
        <dbReference type="Proteomes" id="UP000477782"/>
    </source>
</evidence>
<dbReference type="PROSITE" id="PS50893">
    <property type="entry name" value="ABC_TRANSPORTER_2"/>
    <property type="match status" value="1"/>
</dbReference>
<evidence type="ECO:0000313" key="6">
    <source>
        <dbReference type="EMBL" id="NEY91735.1"/>
    </source>
</evidence>
<dbReference type="Proteomes" id="UP000477782">
    <property type="component" value="Unassembled WGS sequence"/>
</dbReference>
<evidence type="ECO:0000256" key="2">
    <source>
        <dbReference type="ARBA" id="ARBA00022448"/>
    </source>
</evidence>
<protein>
    <submittedName>
        <fullName evidence="6">ABC transporter ATP-binding protein</fullName>
    </submittedName>
</protein>
<dbReference type="GO" id="GO:0140359">
    <property type="term" value="F:ABC-type transporter activity"/>
    <property type="evidence" value="ECO:0007669"/>
    <property type="project" value="UniProtKB-ARBA"/>
</dbReference>
<keyword evidence="7" id="KW-1185">Reference proteome</keyword>
<sequence>MAAVEFQNVGISFGEVSVVRDLSLTVADGEFVVLVGPSGCGKSTILRSIAGLAAISAGDMRIGGTRMNDADPATRDIAMVFQSYALFPHMTVAQNLGFGLKIRGEAKATIAAKVAEAAATVGLSDHLHKRPGALSGGQRQRVALARAILRRPGVFLFDEPLSNLDAEFRTAMRAEIVRFHRSQGASMVYVTHDQTEAMTMGDRIAVLAPLAAGHKANLMQYGTPDEVYNRPANLFVARFIGTPRMNVVTLPVEGGAIRFGSQSIILPPAGACLAKVTLGQRPEHLQLAPERSDTGLTGSVEHIENLGHEMILTLATELGPLVLRQARSGKVPALGQSVRLTLDPDQVHLFDVSSEQRIE</sequence>
<dbReference type="SUPFAM" id="SSF52540">
    <property type="entry name" value="P-loop containing nucleoside triphosphate hydrolases"/>
    <property type="match status" value="1"/>
</dbReference>
<dbReference type="SMART" id="SM00382">
    <property type="entry name" value="AAA"/>
    <property type="match status" value="1"/>
</dbReference>
<dbReference type="GO" id="GO:0016887">
    <property type="term" value="F:ATP hydrolysis activity"/>
    <property type="evidence" value="ECO:0007669"/>
    <property type="project" value="InterPro"/>
</dbReference>
<gene>
    <name evidence="6" type="ORF">G4Z14_15665</name>
</gene>
<dbReference type="SUPFAM" id="SSF50331">
    <property type="entry name" value="MOP-like"/>
    <property type="match status" value="1"/>
</dbReference>
<comment type="similarity">
    <text evidence="1">Belongs to the ABC transporter superfamily.</text>
</comment>
<keyword evidence="4 6" id="KW-0067">ATP-binding</keyword>
<keyword evidence="3" id="KW-0547">Nucleotide-binding</keyword>
<dbReference type="InterPro" id="IPR003593">
    <property type="entry name" value="AAA+_ATPase"/>
</dbReference>
<dbReference type="InterPro" id="IPR027417">
    <property type="entry name" value="P-loop_NTPase"/>
</dbReference>
<dbReference type="InterPro" id="IPR013611">
    <property type="entry name" value="Transp-assoc_OB_typ2"/>
</dbReference>
<dbReference type="InterPro" id="IPR008995">
    <property type="entry name" value="Mo/tungstate-bd_C_term_dom"/>
</dbReference>
<accession>A0A6M0QWD3</accession>
<dbReference type="RefSeq" id="WP_164627432.1">
    <property type="nucleotide sequence ID" value="NZ_JAAIVJ010000012.1"/>
</dbReference>
<evidence type="ECO:0000256" key="3">
    <source>
        <dbReference type="ARBA" id="ARBA00022741"/>
    </source>
</evidence>
<comment type="caution">
    <text evidence="6">The sequence shown here is derived from an EMBL/GenBank/DDBJ whole genome shotgun (WGS) entry which is preliminary data.</text>
</comment>
<feature type="domain" description="ABC transporter" evidence="5">
    <location>
        <begin position="4"/>
        <end position="240"/>
    </location>
</feature>
<dbReference type="GO" id="GO:0005524">
    <property type="term" value="F:ATP binding"/>
    <property type="evidence" value="ECO:0007669"/>
    <property type="project" value="UniProtKB-KW"/>
</dbReference>
<evidence type="ECO:0000256" key="4">
    <source>
        <dbReference type="ARBA" id="ARBA00022840"/>
    </source>
</evidence>
<dbReference type="InterPro" id="IPR003439">
    <property type="entry name" value="ABC_transporter-like_ATP-bd"/>
</dbReference>
<dbReference type="FunFam" id="3.40.50.300:FF:000042">
    <property type="entry name" value="Maltose/maltodextrin ABC transporter, ATP-binding protein"/>
    <property type="match status" value="1"/>
</dbReference>
<dbReference type="PROSITE" id="PS00211">
    <property type="entry name" value="ABC_TRANSPORTER_1"/>
    <property type="match status" value="1"/>
</dbReference>
<dbReference type="GO" id="GO:0055052">
    <property type="term" value="C:ATP-binding cassette (ABC) transporter complex, substrate-binding subunit-containing"/>
    <property type="evidence" value="ECO:0007669"/>
    <property type="project" value="TreeGrafter"/>
</dbReference>
<organism evidence="6 7">
    <name type="scientific">Tabrizicola oligotrophica</name>
    <dbReference type="NCBI Taxonomy" id="2710650"/>
    <lineage>
        <taxon>Bacteria</taxon>
        <taxon>Pseudomonadati</taxon>
        <taxon>Pseudomonadota</taxon>
        <taxon>Alphaproteobacteria</taxon>
        <taxon>Rhodobacterales</taxon>
        <taxon>Paracoccaceae</taxon>
        <taxon>Tabrizicola</taxon>
    </lineage>
</organism>
<name>A0A6M0QWD3_9RHOB</name>